<dbReference type="Pfam" id="PF13185">
    <property type="entry name" value="GAF_2"/>
    <property type="match status" value="1"/>
</dbReference>
<dbReference type="InterPro" id="IPR029016">
    <property type="entry name" value="GAF-like_dom_sf"/>
</dbReference>
<dbReference type="SUPFAM" id="SSF55781">
    <property type="entry name" value="GAF domain-like"/>
    <property type="match status" value="1"/>
</dbReference>
<protein>
    <recommendedName>
        <fullName evidence="1">GAF domain-containing protein</fullName>
    </recommendedName>
</protein>
<organism evidence="2">
    <name type="scientific">Ralstonia syzygii R24</name>
    <dbReference type="NCBI Taxonomy" id="907261"/>
    <lineage>
        <taxon>Bacteria</taxon>
        <taxon>Pseudomonadati</taxon>
        <taxon>Pseudomonadota</taxon>
        <taxon>Betaproteobacteria</taxon>
        <taxon>Burkholderiales</taxon>
        <taxon>Burkholderiaceae</taxon>
        <taxon>Ralstonia</taxon>
        <taxon>Ralstonia solanacearum species complex</taxon>
    </lineage>
</organism>
<reference evidence="2" key="2">
    <citation type="submission" date="2011-04" db="EMBL/GenBank/DDBJ databases">
        <authorList>
            <person name="Genoscope - CEA"/>
        </authorList>
    </citation>
    <scope>NUCLEOTIDE SEQUENCE</scope>
    <source>
        <strain evidence="2">R24</strain>
    </source>
</reference>
<name>G3AC33_9RALS</name>
<dbReference type="Gene3D" id="3.30.450.40">
    <property type="match status" value="1"/>
</dbReference>
<evidence type="ECO:0000313" key="2">
    <source>
        <dbReference type="EMBL" id="CCA87107.1"/>
    </source>
</evidence>
<dbReference type="EMBL" id="FR854092">
    <property type="protein sequence ID" value="CCA87107.1"/>
    <property type="molecule type" value="Genomic_DNA"/>
</dbReference>
<proteinExistence type="predicted"/>
<reference evidence="2" key="1">
    <citation type="journal article" date="2011" name="PLoS ONE">
        <title>Ralstonia syzygii, the Blood Disease Bacterium and some Asian R. solanacearum strains form a single genomic species despite divergent lifestyles.</title>
        <authorList>
            <person name="Remenant B."/>
            <person name="de Cambiaire J.C."/>
            <person name="Cellier G."/>
            <person name="Jacobs J.M."/>
            <person name="Mangenot S."/>
            <person name="Barbe V."/>
            <person name="Lajus A."/>
            <person name="Vallenet D."/>
            <person name="Medigue C."/>
            <person name="Fegan M."/>
            <person name="Allen C."/>
            <person name="Prior P."/>
        </authorList>
    </citation>
    <scope>NUCLEOTIDE SEQUENCE</scope>
    <source>
        <strain evidence="2">R24</strain>
    </source>
</reference>
<sequence length="179" mass="19646">MYAMKADTTTLSVAIRLAEHLQVHLPRRAAWTALDAALAEVFGHRLFTVLVYDDCEQRLVRVHSSRPDINPVGGCKAVLPGLWTRQVLIEGAAYIGRTREDLRDVFADHEVLFSIGCESVLNIPIRRGGITLGSLNLLNGPGAYRATDIPTAKLFAQLVSAAMHAEYMEITGRPSLPLL</sequence>
<gene>
    <name evidence="2" type="ORF">RALSY_mp30424</name>
</gene>
<accession>G3AC33</accession>
<evidence type="ECO:0000259" key="1">
    <source>
        <dbReference type="Pfam" id="PF13185"/>
    </source>
</evidence>
<feature type="domain" description="GAF" evidence="1">
    <location>
        <begin position="30"/>
        <end position="164"/>
    </location>
</feature>
<dbReference type="InterPro" id="IPR003018">
    <property type="entry name" value="GAF"/>
</dbReference>
<dbReference type="AlphaFoldDB" id="G3AC33"/>